<organism evidence="11 12">
    <name type="scientific">Lepisosteus oculatus</name>
    <name type="common">Spotted gar</name>
    <dbReference type="NCBI Taxonomy" id="7918"/>
    <lineage>
        <taxon>Eukaryota</taxon>
        <taxon>Metazoa</taxon>
        <taxon>Chordata</taxon>
        <taxon>Craniata</taxon>
        <taxon>Vertebrata</taxon>
        <taxon>Euteleostomi</taxon>
        <taxon>Actinopterygii</taxon>
        <taxon>Neopterygii</taxon>
        <taxon>Holostei</taxon>
        <taxon>Semionotiformes</taxon>
        <taxon>Lepisosteidae</taxon>
        <taxon>Lepisosteus</taxon>
    </lineage>
</organism>
<evidence type="ECO:0000256" key="6">
    <source>
        <dbReference type="ARBA" id="ARBA00023136"/>
    </source>
</evidence>
<protein>
    <submittedName>
        <fullName evidence="11">Potassium calcium-activated channel subfamily M regulatory beta subunit 3</fullName>
    </submittedName>
</protein>
<name>W5LYW6_LEPOC</name>
<dbReference type="GO" id="GO:0008076">
    <property type="term" value="C:voltage-gated potassium channel complex"/>
    <property type="evidence" value="ECO:0000318"/>
    <property type="project" value="GO_Central"/>
</dbReference>
<sequence>MSLQPASRRGSCGVPVQITLQCARRRFTRDMSGSVSVQDPRSRARDGKGTDRCRSQPPVSSAGEDRAVLLGFAMMAFSVLMLFVLGITVVKPYMLSSWSEQANCTVIRMEILEDWVDCTFICGVDCRGQAKYPCLQVFVNLSSSGQKAVLHYNDEVIQQNPKCFYIPKCLRDGDELLSDAKRILRSLHPGRGSPFSCHYSPDKQPRDAILFKKYDSAVVLHCLLWPSLLLVAGALVVAMVKLTQHLSQLAAGLPAAPQKSDSGPPSPGSRRSGQSKLHKLFQGRPRLRQSQHAPLC</sequence>
<evidence type="ECO:0000313" key="11">
    <source>
        <dbReference type="Ensembl" id="ENSLOCP00000001323.1"/>
    </source>
</evidence>
<reference evidence="12" key="1">
    <citation type="submission" date="2011-12" db="EMBL/GenBank/DDBJ databases">
        <title>The Draft Genome of Lepisosteus oculatus.</title>
        <authorList>
            <consortium name="The Broad Institute Genome Assembly &amp; Analysis Group"/>
            <consortium name="Computational R&amp;D Group"/>
            <consortium name="and Sequencing Platform"/>
            <person name="Di Palma F."/>
            <person name="Alfoldi J."/>
            <person name="Johnson J."/>
            <person name="Berlin A."/>
            <person name="Gnerre S."/>
            <person name="Jaffe D."/>
            <person name="MacCallum I."/>
            <person name="Young S."/>
            <person name="Walker B.J."/>
            <person name="Lander E.S."/>
            <person name="Lindblad-Toh K."/>
        </authorList>
    </citation>
    <scope>NUCLEOTIDE SEQUENCE [LARGE SCALE GENOMIC DNA]</scope>
</reference>
<keyword evidence="2" id="KW-0813">Transport</keyword>
<dbReference type="FunCoup" id="W5LYW6">
    <property type="interactions" value="1"/>
</dbReference>
<accession>W5LYW6</accession>
<dbReference type="STRING" id="7918.ENSLOCP00000001323"/>
<reference evidence="11" key="3">
    <citation type="submission" date="2025-09" db="UniProtKB">
        <authorList>
            <consortium name="Ensembl"/>
        </authorList>
    </citation>
    <scope>IDENTIFICATION</scope>
</reference>
<dbReference type="GeneTree" id="ENSGT00950000183039"/>
<dbReference type="AlphaFoldDB" id="W5LYW6"/>
<dbReference type="OMA" id="CEKYSAA"/>
<proteinExistence type="predicted"/>
<keyword evidence="8" id="KW-0407">Ion channel</keyword>
<evidence type="ECO:0000256" key="3">
    <source>
        <dbReference type="ARBA" id="ARBA00022692"/>
    </source>
</evidence>
<evidence type="ECO:0000256" key="5">
    <source>
        <dbReference type="ARBA" id="ARBA00023065"/>
    </source>
</evidence>
<evidence type="ECO:0000256" key="9">
    <source>
        <dbReference type="SAM" id="MobiDB-lite"/>
    </source>
</evidence>
<feature type="compositionally biased region" description="Basic and acidic residues" evidence="9">
    <location>
        <begin position="40"/>
        <end position="54"/>
    </location>
</feature>
<feature type="transmembrane region" description="Helical" evidence="10">
    <location>
        <begin position="218"/>
        <end position="240"/>
    </location>
</feature>
<evidence type="ECO:0000256" key="7">
    <source>
        <dbReference type="ARBA" id="ARBA00023180"/>
    </source>
</evidence>
<keyword evidence="7" id="KW-0325">Glycoprotein</keyword>
<feature type="compositionally biased region" description="Low complexity" evidence="9">
    <location>
        <begin position="257"/>
        <end position="275"/>
    </location>
</feature>
<dbReference type="Bgee" id="ENSLOCG00000001177">
    <property type="expression patterns" value="Expressed in testis and 3 other cell types or tissues"/>
</dbReference>
<feature type="region of interest" description="Disordered" evidence="9">
    <location>
        <begin position="253"/>
        <end position="296"/>
    </location>
</feature>
<dbReference type="GO" id="GO:0015459">
    <property type="term" value="F:potassium channel regulator activity"/>
    <property type="evidence" value="ECO:0000318"/>
    <property type="project" value="GO_Central"/>
</dbReference>
<dbReference type="Ensembl" id="ENSLOCT00000001328.1">
    <property type="protein sequence ID" value="ENSLOCP00000001323.1"/>
    <property type="gene ID" value="ENSLOCG00000001177.1"/>
</dbReference>
<dbReference type="Proteomes" id="UP000018468">
    <property type="component" value="Linkage group LG14"/>
</dbReference>
<feature type="transmembrane region" description="Helical" evidence="10">
    <location>
        <begin position="67"/>
        <end position="90"/>
    </location>
</feature>
<dbReference type="eggNOG" id="ENOG502QR4Z">
    <property type="taxonomic scope" value="Eukaryota"/>
</dbReference>
<feature type="region of interest" description="Disordered" evidence="9">
    <location>
        <begin position="31"/>
        <end position="61"/>
    </location>
</feature>
<dbReference type="InParanoid" id="W5LYW6"/>
<keyword evidence="4 10" id="KW-1133">Transmembrane helix</keyword>
<evidence type="ECO:0000256" key="1">
    <source>
        <dbReference type="ARBA" id="ARBA00004141"/>
    </source>
</evidence>
<evidence type="ECO:0000256" key="10">
    <source>
        <dbReference type="SAM" id="Phobius"/>
    </source>
</evidence>
<keyword evidence="5" id="KW-0406">Ion transport</keyword>
<dbReference type="EMBL" id="AHAT01022406">
    <property type="status" value="NOT_ANNOTATED_CDS"/>
    <property type="molecule type" value="Genomic_DNA"/>
</dbReference>
<evidence type="ECO:0000256" key="8">
    <source>
        <dbReference type="ARBA" id="ARBA00023303"/>
    </source>
</evidence>
<keyword evidence="6 10" id="KW-0472">Membrane</keyword>
<evidence type="ECO:0000313" key="12">
    <source>
        <dbReference type="Proteomes" id="UP000018468"/>
    </source>
</evidence>
<evidence type="ECO:0000256" key="4">
    <source>
        <dbReference type="ARBA" id="ARBA00022989"/>
    </source>
</evidence>
<dbReference type="InterPro" id="IPR003930">
    <property type="entry name" value="K_chnl_Ca-activ_BK_bsu"/>
</dbReference>
<comment type="subcellular location">
    <subcellularLocation>
        <location evidence="1">Membrane</location>
        <topology evidence="1">Multi-pass membrane protein</topology>
    </subcellularLocation>
</comment>
<dbReference type="Pfam" id="PF03185">
    <property type="entry name" value="CaKB"/>
    <property type="match status" value="1"/>
</dbReference>
<dbReference type="PANTHER" id="PTHR10258">
    <property type="entry name" value="CALCIUM-ACTIVATED POTASSIUM CHANNEL SUBUNIT BETA"/>
    <property type="match status" value="1"/>
</dbReference>
<keyword evidence="3 10" id="KW-0812">Transmembrane</keyword>
<feature type="compositionally biased region" description="Basic residues" evidence="9">
    <location>
        <begin position="276"/>
        <end position="289"/>
    </location>
</feature>
<dbReference type="PANTHER" id="PTHR10258:SF4">
    <property type="entry name" value="CALCIUM-ACTIVATED POTASSIUM CHANNEL SUBUNIT BETA-3"/>
    <property type="match status" value="1"/>
</dbReference>
<evidence type="ECO:0000256" key="2">
    <source>
        <dbReference type="ARBA" id="ARBA00022448"/>
    </source>
</evidence>
<dbReference type="HOGENOM" id="CLU_085739_1_0_1"/>
<dbReference type="GO" id="GO:0015269">
    <property type="term" value="F:calcium-activated potassium channel activity"/>
    <property type="evidence" value="ECO:0000318"/>
    <property type="project" value="GO_Central"/>
</dbReference>
<reference evidence="11" key="2">
    <citation type="submission" date="2025-08" db="UniProtKB">
        <authorList>
            <consortium name="Ensembl"/>
        </authorList>
    </citation>
    <scope>IDENTIFICATION</scope>
</reference>
<dbReference type="PRINTS" id="PR01450">
    <property type="entry name" value="BKCHANNELB"/>
</dbReference>
<keyword evidence="12" id="KW-1185">Reference proteome</keyword>
<dbReference type="GO" id="GO:0005513">
    <property type="term" value="P:detection of calcium ion"/>
    <property type="evidence" value="ECO:0000318"/>
    <property type="project" value="GO_Central"/>
</dbReference>